<name>A0A2T2N5K7_CORCC</name>
<protein>
    <submittedName>
        <fullName evidence="2">Uncharacterized protein</fullName>
    </submittedName>
</protein>
<accession>A0A2T2N5K7</accession>
<evidence type="ECO:0000313" key="2">
    <source>
        <dbReference type="EMBL" id="PSN60732.1"/>
    </source>
</evidence>
<feature type="compositionally biased region" description="Low complexity" evidence="1">
    <location>
        <begin position="117"/>
        <end position="126"/>
    </location>
</feature>
<feature type="region of interest" description="Disordered" evidence="1">
    <location>
        <begin position="101"/>
        <end position="126"/>
    </location>
</feature>
<evidence type="ECO:0000313" key="3">
    <source>
        <dbReference type="Proteomes" id="UP000240883"/>
    </source>
</evidence>
<keyword evidence="3" id="KW-1185">Reference proteome</keyword>
<dbReference type="EMBL" id="KZ678147">
    <property type="protein sequence ID" value="PSN60732.1"/>
    <property type="molecule type" value="Genomic_DNA"/>
</dbReference>
<sequence>MARLVVAGPRVVVRGYRASYVGSTLGLQISQQKRLGQKRGFRLCRAAQRTFCPPWLQQSHVHCSIAGRAIKVSQGARLLVLPGVVGIGCLTGQGRGGPILASPAVASGKRDARRRPQSSLSPARSASLAVPVPSSCFRYHGHDGAGGRGAWMPQGAFFGGAPLLSSPLLWLFVPAQLTGPEPL</sequence>
<dbReference type="Proteomes" id="UP000240883">
    <property type="component" value="Unassembled WGS sequence"/>
</dbReference>
<reference evidence="2 3" key="1">
    <citation type="journal article" date="2018" name="Front. Microbiol.">
        <title>Genome-Wide Analysis of Corynespora cassiicola Leaf Fall Disease Putative Effectors.</title>
        <authorList>
            <person name="Lopez D."/>
            <person name="Ribeiro S."/>
            <person name="Label P."/>
            <person name="Fumanal B."/>
            <person name="Venisse J.S."/>
            <person name="Kohler A."/>
            <person name="de Oliveira R.R."/>
            <person name="Labutti K."/>
            <person name="Lipzen A."/>
            <person name="Lail K."/>
            <person name="Bauer D."/>
            <person name="Ohm R.A."/>
            <person name="Barry K.W."/>
            <person name="Spatafora J."/>
            <person name="Grigoriev I.V."/>
            <person name="Martin F.M."/>
            <person name="Pujade-Renaud V."/>
        </authorList>
    </citation>
    <scope>NUCLEOTIDE SEQUENCE [LARGE SCALE GENOMIC DNA]</scope>
    <source>
        <strain evidence="2 3">Philippines</strain>
    </source>
</reference>
<organism evidence="2 3">
    <name type="scientific">Corynespora cassiicola Philippines</name>
    <dbReference type="NCBI Taxonomy" id="1448308"/>
    <lineage>
        <taxon>Eukaryota</taxon>
        <taxon>Fungi</taxon>
        <taxon>Dikarya</taxon>
        <taxon>Ascomycota</taxon>
        <taxon>Pezizomycotina</taxon>
        <taxon>Dothideomycetes</taxon>
        <taxon>Pleosporomycetidae</taxon>
        <taxon>Pleosporales</taxon>
        <taxon>Corynesporascaceae</taxon>
        <taxon>Corynespora</taxon>
    </lineage>
</organism>
<dbReference type="AlphaFoldDB" id="A0A2T2N5K7"/>
<proteinExistence type="predicted"/>
<gene>
    <name evidence="2" type="ORF">BS50DRAFT_197228</name>
</gene>
<evidence type="ECO:0000256" key="1">
    <source>
        <dbReference type="SAM" id="MobiDB-lite"/>
    </source>
</evidence>